<dbReference type="InterPro" id="IPR038085">
    <property type="entry name" value="Rnp2-like_sf"/>
</dbReference>
<dbReference type="GO" id="GO:0008033">
    <property type="term" value="P:tRNA processing"/>
    <property type="evidence" value="ECO:0007669"/>
    <property type="project" value="UniProtKB-KW"/>
</dbReference>
<dbReference type="GO" id="GO:1990904">
    <property type="term" value="C:ribonucleoprotein complex"/>
    <property type="evidence" value="ECO:0007669"/>
    <property type="project" value="UniProtKB-ARBA"/>
</dbReference>
<keyword evidence="3" id="KW-1185">Reference proteome</keyword>
<comment type="caution">
    <text evidence="2">The sequence shown here is derived from an EMBL/GenBank/DDBJ whole genome shotgun (WGS) entry which is preliminary data.</text>
</comment>
<dbReference type="EMBL" id="JOJR01000313">
    <property type="protein sequence ID" value="RCN39912.1"/>
    <property type="molecule type" value="Genomic_DNA"/>
</dbReference>
<dbReference type="GO" id="GO:1902555">
    <property type="term" value="C:endoribonuclease complex"/>
    <property type="evidence" value="ECO:0007669"/>
    <property type="project" value="UniProtKB-ARBA"/>
</dbReference>
<dbReference type="AlphaFoldDB" id="A0A368G6D4"/>
<sequence length="100" mass="11250">MTKKRGVIEAEFVRLTVRIELLDTNPFTEGDFGLFVMQAVKRVLGVCGPHVQIDWYDEVTQKGSIIVNGGDAQVVWAALTITGQYRGRIIATHFFSVLFY</sequence>
<dbReference type="STRING" id="29170.A0A368G6D4"/>
<evidence type="ECO:0000313" key="3">
    <source>
        <dbReference type="Proteomes" id="UP000252519"/>
    </source>
</evidence>
<organism evidence="2 3">
    <name type="scientific">Ancylostoma caninum</name>
    <name type="common">Dog hookworm</name>
    <dbReference type="NCBI Taxonomy" id="29170"/>
    <lineage>
        <taxon>Eukaryota</taxon>
        <taxon>Metazoa</taxon>
        <taxon>Ecdysozoa</taxon>
        <taxon>Nematoda</taxon>
        <taxon>Chromadorea</taxon>
        <taxon>Rhabditida</taxon>
        <taxon>Rhabditina</taxon>
        <taxon>Rhabditomorpha</taxon>
        <taxon>Strongyloidea</taxon>
        <taxon>Ancylostomatidae</taxon>
        <taxon>Ancylostomatinae</taxon>
        <taxon>Ancylostoma</taxon>
    </lineage>
</organism>
<evidence type="ECO:0000256" key="1">
    <source>
        <dbReference type="ARBA" id="ARBA00022694"/>
    </source>
</evidence>
<dbReference type="OrthoDB" id="5799881at2759"/>
<protein>
    <submittedName>
        <fullName evidence="2">Uncharacterized protein</fullName>
    </submittedName>
</protein>
<evidence type="ECO:0000313" key="2">
    <source>
        <dbReference type="EMBL" id="RCN39912.1"/>
    </source>
</evidence>
<reference evidence="2 3" key="1">
    <citation type="submission" date="2014-10" db="EMBL/GenBank/DDBJ databases">
        <title>Draft genome of the hookworm Ancylostoma caninum.</title>
        <authorList>
            <person name="Mitreva M."/>
        </authorList>
    </citation>
    <scope>NUCLEOTIDE SEQUENCE [LARGE SCALE GENOMIC DNA]</scope>
    <source>
        <strain evidence="2 3">Baltimore</strain>
    </source>
</reference>
<keyword evidence="1" id="KW-0819">tRNA processing</keyword>
<gene>
    <name evidence="2" type="ORF">ANCCAN_14132</name>
</gene>
<name>A0A368G6D4_ANCCA</name>
<accession>A0A368G6D4</accession>
<dbReference type="Proteomes" id="UP000252519">
    <property type="component" value="Unassembled WGS sequence"/>
</dbReference>
<proteinExistence type="predicted"/>
<dbReference type="SUPFAM" id="SSF160350">
    <property type="entry name" value="Rnp2-like"/>
    <property type="match status" value="1"/>
</dbReference>